<dbReference type="Pfam" id="PF08441">
    <property type="entry name" value="Integrin_A_Ig_1"/>
    <property type="match status" value="1"/>
</dbReference>
<keyword evidence="3 13" id="KW-0812">Transmembrane</keyword>
<keyword evidence="5" id="KW-0677">Repeat</keyword>
<dbReference type="Pfam" id="PF20805">
    <property type="entry name" value="Integrin_A_Ig_2"/>
    <property type="match status" value="1"/>
</dbReference>
<keyword evidence="18" id="KW-1185">Reference proteome</keyword>
<evidence type="ECO:0000256" key="13">
    <source>
        <dbReference type="RuleBase" id="RU003762"/>
    </source>
</evidence>
<dbReference type="GO" id="GO:0009897">
    <property type="term" value="C:external side of plasma membrane"/>
    <property type="evidence" value="ECO:0007669"/>
    <property type="project" value="TreeGrafter"/>
</dbReference>
<evidence type="ECO:0000259" key="14">
    <source>
        <dbReference type="Pfam" id="PF08441"/>
    </source>
</evidence>
<feature type="repeat" description="FG-GAP" evidence="12">
    <location>
        <begin position="24"/>
        <end position="89"/>
    </location>
</feature>
<evidence type="ECO:0000256" key="1">
    <source>
        <dbReference type="ARBA" id="ARBA00004479"/>
    </source>
</evidence>
<dbReference type="PROSITE" id="PS51470">
    <property type="entry name" value="FG_GAP"/>
    <property type="match status" value="5"/>
</dbReference>
<evidence type="ECO:0000256" key="4">
    <source>
        <dbReference type="ARBA" id="ARBA00022729"/>
    </source>
</evidence>
<dbReference type="PANTHER" id="PTHR23220:SF89">
    <property type="entry name" value="INTEGRIN ALPHA-3"/>
    <property type="match status" value="1"/>
</dbReference>
<evidence type="ECO:0000259" key="16">
    <source>
        <dbReference type="Pfam" id="PF20806"/>
    </source>
</evidence>
<evidence type="ECO:0000259" key="15">
    <source>
        <dbReference type="Pfam" id="PF20805"/>
    </source>
</evidence>
<keyword evidence="9 13" id="KW-0472">Membrane</keyword>
<dbReference type="PRINTS" id="PR01185">
    <property type="entry name" value="INTEGRINA"/>
</dbReference>
<dbReference type="GO" id="GO:0008305">
    <property type="term" value="C:integrin complex"/>
    <property type="evidence" value="ECO:0007669"/>
    <property type="project" value="InterPro"/>
</dbReference>
<feature type="repeat" description="FG-GAP" evidence="12">
    <location>
        <begin position="219"/>
        <end position="274"/>
    </location>
</feature>
<evidence type="ECO:0000256" key="8">
    <source>
        <dbReference type="ARBA" id="ARBA00023037"/>
    </source>
</evidence>
<dbReference type="Pfam" id="PF20806">
    <property type="entry name" value="Integrin_A_Ig_3"/>
    <property type="match status" value="1"/>
</dbReference>
<evidence type="ECO:0000256" key="3">
    <source>
        <dbReference type="ARBA" id="ARBA00022692"/>
    </source>
</evidence>
<accession>A0AAV7B2G8</accession>
<feature type="domain" description="Integrin alpha second immunoglobulin-like" evidence="15">
    <location>
        <begin position="591"/>
        <end position="730"/>
    </location>
</feature>
<feature type="repeat" description="FG-GAP" evidence="12">
    <location>
        <begin position="337"/>
        <end position="392"/>
    </location>
</feature>
<keyword evidence="7 13" id="KW-1133">Transmembrane helix</keyword>
<keyword evidence="10 13" id="KW-0675">Receptor</keyword>
<dbReference type="InterPro" id="IPR018184">
    <property type="entry name" value="Integrin_alpha_C_CS"/>
</dbReference>
<comment type="caution">
    <text evidence="17">The sequence shown here is derived from an EMBL/GenBank/DDBJ whole genome shotgun (WGS) entry which is preliminary data.</text>
</comment>
<dbReference type="GO" id="GO:0098609">
    <property type="term" value="P:cell-cell adhesion"/>
    <property type="evidence" value="ECO:0007669"/>
    <property type="project" value="TreeGrafter"/>
</dbReference>
<keyword evidence="4 13" id="KW-0732">Signal</keyword>
<evidence type="ECO:0000313" key="18">
    <source>
        <dbReference type="Proteomes" id="UP000824782"/>
    </source>
</evidence>
<evidence type="ECO:0000256" key="7">
    <source>
        <dbReference type="ARBA" id="ARBA00022989"/>
    </source>
</evidence>
<dbReference type="EMBL" id="WNYA01000006">
    <property type="protein sequence ID" value="KAG8566552.1"/>
    <property type="molecule type" value="Genomic_DNA"/>
</dbReference>
<dbReference type="InterPro" id="IPR032695">
    <property type="entry name" value="Integrin_dom_sf"/>
</dbReference>
<dbReference type="PROSITE" id="PS00242">
    <property type="entry name" value="INTEGRIN_ALPHA"/>
    <property type="match status" value="1"/>
</dbReference>
<dbReference type="SMART" id="SM00191">
    <property type="entry name" value="Int_alpha"/>
    <property type="match status" value="5"/>
</dbReference>
<comment type="subcellular location">
    <subcellularLocation>
        <location evidence="1 13">Membrane</location>
        <topology evidence="1 13">Single-pass type I membrane protein</topology>
    </subcellularLocation>
</comment>
<dbReference type="InterPro" id="IPR013519">
    <property type="entry name" value="Int_alpha_beta-p"/>
</dbReference>
<dbReference type="GO" id="GO:0033627">
    <property type="term" value="P:cell adhesion mediated by integrin"/>
    <property type="evidence" value="ECO:0007669"/>
    <property type="project" value="TreeGrafter"/>
</dbReference>
<dbReference type="Gene3D" id="1.20.5.930">
    <property type="entry name" value="Bicelle-embedded integrin alpha(iib) transmembrane segment"/>
    <property type="match status" value="1"/>
</dbReference>
<dbReference type="Gene3D" id="2.60.40.1530">
    <property type="entry name" value="ntegrin, alpha v. Chain A, domain 4"/>
    <property type="match status" value="1"/>
</dbReference>
<dbReference type="GO" id="GO:0007229">
    <property type="term" value="P:integrin-mediated signaling pathway"/>
    <property type="evidence" value="ECO:0007669"/>
    <property type="project" value="UniProtKB-KW"/>
</dbReference>
<evidence type="ECO:0000256" key="10">
    <source>
        <dbReference type="ARBA" id="ARBA00023170"/>
    </source>
</evidence>
<evidence type="ECO:0000256" key="2">
    <source>
        <dbReference type="ARBA" id="ARBA00008054"/>
    </source>
</evidence>
<feature type="signal peptide" evidence="13">
    <location>
        <begin position="1"/>
        <end position="18"/>
    </location>
</feature>
<dbReference type="PANTHER" id="PTHR23220">
    <property type="entry name" value="INTEGRIN ALPHA"/>
    <property type="match status" value="1"/>
</dbReference>
<dbReference type="Proteomes" id="UP000824782">
    <property type="component" value="Unassembled WGS sequence"/>
</dbReference>
<evidence type="ECO:0000256" key="5">
    <source>
        <dbReference type="ARBA" id="ARBA00022737"/>
    </source>
</evidence>
<name>A0AAV7B2G8_ENGPU</name>
<feature type="transmembrane region" description="Helical" evidence="13">
    <location>
        <begin position="961"/>
        <end position="985"/>
    </location>
</feature>
<reference evidence="17" key="1">
    <citation type="thesis" date="2020" institute="ProQuest LLC" country="789 East Eisenhower Parkway, Ann Arbor, MI, USA">
        <title>Comparative Genomics and Chromosome Evolution.</title>
        <authorList>
            <person name="Mudd A.B."/>
        </authorList>
    </citation>
    <scope>NUCLEOTIDE SEQUENCE</scope>
    <source>
        <strain evidence="17">237g6f4</strain>
        <tissue evidence="17">Blood</tissue>
    </source>
</reference>
<dbReference type="GO" id="GO:0005178">
    <property type="term" value="F:integrin binding"/>
    <property type="evidence" value="ECO:0007669"/>
    <property type="project" value="TreeGrafter"/>
</dbReference>
<feature type="repeat" description="FG-GAP" evidence="12">
    <location>
        <begin position="396"/>
        <end position="456"/>
    </location>
</feature>
<protein>
    <recommendedName>
        <fullName evidence="19">Integrin alpha-2 domain-containing protein</fullName>
    </recommendedName>
</protein>
<organism evidence="17 18">
    <name type="scientific">Engystomops pustulosus</name>
    <name type="common">Tungara frog</name>
    <name type="synonym">Physalaemus pustulosus</name>
    <dbReference type="NCBI Taxonomy" id="76066"/>
    <lineage>
        <taxon>Eukaryota</taxon>
        <taxon>Metazoa</taxon>
        <taxon>Chordata</taxon>
        <taxon>Craniata</taxon>
        <taxon>Vertebrata</taxon>
        <taxon>Euteleostomi</taxon>
        <taxon>Amphibia</taxon>
        <taxon>Batrachia</taxon>
        <taxon>Anura</taxon>
        <taxon>Neobatrachia</taxon>
        <taxon>Hyloidea</taxon>
        <taxon>Leptodactylidae</taxon>
        <taxon>Leiuperinae</taxon>
        <taxon>Engystomops</taxon>
    </lineage>
</organism>
<evidence type="ECO:0000256" key="11">
    <source>
        <dbReference type="ARBA" id="ARBA00023180"/>
    </source>
</evidence>
<comment type="similarity">
    <text evidence="2 13">Belongs to the integrin alpha chain family.</text>
</comment>
<evidence type="ECO:0000256" key="9">
    <source>
        <dbReference type="ARBA" id="ARBA00023136"/>
    </source>
</evidence>
<dbReference type="GO" id="GO:0007160">
    <property type="term" value="P:cell-matrix adhesion"/>
    <property type="evidence" value="ECO:0007669"/>
    <property type="project" value="TreeGrafter"/>
</dbReference>
<evidence type="ECO:0000256" key="12">
    <source>
        <dbReference type="PROSITE-ProRule" id="PRU00803"/>
    </source>
</evidence>
<gene>
    <name evidence="17" type="ORF">GDO81_013298</name>
</gene>
<dbReference type="Gene3D" id="2.60.40.1510">
    <property type="entry name" value="ntegrin, alpha v. Chain A, domain 3"/>
    <property type="match status" value="1"/>
</dbReference>
<dbReference type="InterPro" id="IPR013517">
    <property type="entry name" value="FG-GAP"/>
</dbReference>
<dbReference type="Pfam" id="PF01839">
    <property type="entry name" value="FG-GAP"/>
    <property type="match status" value="2"/>
</dbReference>
<dbReference type="GO" id="GO:0050900">
    <property type="term" value="P:leukocyte migration"/>
    <property type="evidence" value="ECO:0007669"/>
    <property type="project" value="TreeGrafter"/>
</dbReference>
<dbReference type="InterPro" id="IPR048286">
    <property type="entry name" value="Integrin_alpha_Ig-like_3"/>
</dbReference>
<sequence length="1037" mass="115458">MAPARLCLLLALCLPCSGFNVDTQFPVIKQAGVPGGLFGYSVSFHQQSEGQQRYLMLSGAPQDAAPPNVNVNRTGAVYACPITANKSDCFRVAIDQESQPGMNAIEDMWLGVTLASQGPGGRVLICAHRYSVAMKSGEQLKMIGKCYIRGNDLEYSDIDDWQTYHYEMCDATSDHQKTGMCQMGTSGGITEDMLYFGAPGAYNWQGTDYVLQRENWDLIETSYPKEGPSNIYLGYSVQLGQNILLKNKETVVSGAPRWNHKGAVYLMEMQEKALKLKQVLSGDQVGSYFGNIIALADFNNDGWQDIAVGAPYYFDQRKEVGGAVYIYTNEVGSFTDKPSLVLYGPTASGFGFAVANIGDINQDGFTDLAVGAPFEEMGKLYIYLSKSNGLQSKPSQIIDGSDVGGIQRFGYSLNGGMDVDGNSYPDLLVGSLSDHVALLRSRPVIIISKEFTATPTIIDPNKCISSSCTDIRVCFSYTLSTGDASNKQNITLQYTVEADYDRRPARVRFLGTGGVYKGFFSMPDTKCQTLQLFVLESIRDKLHPIQVLLKYNILERDQKNTDSIVGLENFPILSQDQSTEQTLEIHFQKECGADNVCRSNLQMQYEYLGEDSKPLPRVNGSQVLYYDNSEQKLHLRIVVTNFPTSTSSADDAHEATLNVTLPDELVFSSVRPSGPCVFDGTVLCQLGNPFRRNQRAEVDITFQAFGIGLKTREVITALQLSTLSKQDGLEEESAEFFVDYTLKTSLSVSPQNLQTYFSGQVMGESAMKTPQDVGSPVEFVFKVKNEGEPLNDQVSLILAVDWPYEVANGKWLLYLTEVLVKTKNETQCQPKGDVINPLNLTLSGSRRRRRDTVKLEFPDVQVLAAVKRPNTVLRCRGGGANCVRFECPLTDLEKEANITVRARVWNSTFLEDYRYSDRVWVEGAAELFLKTDIESIKMPNHHVSFSVTIDSELVEPPPAELPLWIIIVAVVAGVLLLGLIILILWKVGFFHRVRHYSLRQTHYAVCVSQEERQKLCGRLPNSQRHWVTTWKETARYY</sequence>
<dbReference type="Gene3D" id="2.60.40.1460">
    <property type="entry name" value="Integrin domains. Chain A, domain 2"/>
    <property type="match status" value="1"/>
</dbReference>
<dbReference type="Gene3D" id="2.130.10.130">
    <property type="entry name" value="Integrin alpha, N-terminal"/>
    <property type="match status" value="1"/>
</dbReference>
<dbReference type="InterPro" id="IPR048285">
    <property type="entry name" value="Integrin_alpha_Ig-like_2"/>
</dbReference>
<dbReference type="AlphaFoldDB" id="A0AAV7B2G8"/>
<evidence type="ECO:0008006" key="19">
    <source>
        <dbReference type="Google" id="ProtNLM"/>
    </source>
</evidence>
<feature type="chain" id="PRO_5043105543" description="Integrin alpha-2 domain-containing protein" evidence="13">
    <location>
        <begin position="19"/>
        <end position="1037"/>
    </location>
</feature>
<keyword evidence="8 13" id="KW-0401">Integrin</keyword>
<dbReference type="InterPro" id="IPR000413">
    <property type="entry name" value="Integrin_alpha"/>
</dbReference>
<feature type="repeat" description="FG-GAP" evidence="12">
    <location>
        <begin position="275"/>
        <end position="336"/>
    </location>
</feature>
<feature type="domain" description="Integrin alpha first immunoglubulin-like" evidence="14">
    <location>
        <begin position="441"/>
        <end position="590"/>
    </location>
</feature>
<dbReference type="InterPro" id="IPR013649">
    <property type="entry name" value="Integrin_alpha_Ig-like_1"/>
</dbReference>
<keyword evidence="6 13" id="KW-0130">Cell adhesion</keyword>
<keyword evidence="11" id="KW-0325">Glycoprotein</keyword>
<evidence type="ECO:0000313" key="17">
    <source>
        <dbReference type="EMBL" id="KAG8566552.1"/>
    </source>
</evidence>
<dbReference type="SUPFAM" id="SSF69179">
    <property type="entry name" value="Integrin domains"/>
    <property type="match status" value="3"/>
</dbReference>
<feature type="domain" description="Integrin alpha third immunoglobulin-like" evidence="16">
    <location>
        <begin position="746"/>
        <end position="950"/>
    </location>
</feature>
<evidence type="ECO:0000256" key="6">
    <source>
        <dbReference type="ARBA" id="ARBA00022889"/>
    </source>
</evidence>
<dbReference type="InterPro" id="IPR028994">
    <property type="entry name" value="Integrin_alpha_N"/>
</dbReference>
<proteinExistence type="inferred from homology"/>
<dbReference type="SUPFAM" id="SSF69318">
    <property type="entry name" value="Integrin alpha N-terminal domain"/>
    <property type="match status" value="1"/>
</dbReference>